<dbReference type="EMBL" id="JBHSMS010000067">
    <property type="protein sequence ID" value="MFC5513358.1"/>
    <property type="molecule type" value="Genomic_DNA"/>
</dbReference>
<proteinExistence type="predicted"/>
<dbReference type="Proteomes" id="UP001596031">
    <property type="component" value="Unassembled WGS sequence"/>
</dbReference>
<comment type="caution">
    <text evidence="2">The sequence shown here is derived from an EMBL/GenBank/DDBJ whole genome shotgun (WGS) entry which is preliminary data.</text>
</comment>
<sequence length="220" mass="24324">MSTVSKPVNLAGSALTRSCHACAFFHTKEEEYQVLLPFIMEGFERGDRAFHIVGPGHRAEHLARLAREGVDTGAAEAQGTLEVLNWRETYLKDGRFDQDLMIETLLKMIDPDNAPPGKMSRNIANMEWALEDRSGMHDVVEYEARLNQALPAQHDPVVCTYDLSQFDASVVIDIMRTHPMVIIGGILQENPFFVPSGQMLEELQARRDAGMGRAGAGAAA</sequence>
<dbReference type="InterPro" id="IPR025847">
    <property type="entry name" value="MEDS_domain"/>
</dbReference>
<dbReference type="RefSeq" id="WP_379725377.1">
    <property type="nucleotide sequence ID" value="NZ_JBHSMS010000067.1"/>
</dbReference>
<keyword evidence="3" id="KW-1185">Reference proteome</keyword>
<accession>A0ABW0PLZ3</accession>
<evidence type="ECO:0000313" key="2">
    <source>
        <dbReference type="EMBL" id="MFC5513358.1"/>
    </source>
</evidence>
<dbReference type="Pfam" id="PF14417">
    <property type="entry name" value="MEDS"/>
    <property type="match status" value="1"/>
</dbReference>
<reference evidence="3" key="1">
    <citation type="journal article" date="2019" name="Int. J. Syst. Evol. Microbiol.">
        <title>The Global Catalogue of Microorganisms (GCM) 10K type strain sequencing project: providing services to taxonomists for standard genome sequencing and annotation.</title>
        <authorList>
            <consortium name="The Broad Institute Genomics Platform"/>
            <consortium name="The Broad Institute Genome Sequencing Center for Infectious Disease"/>
            <person name="Wu L."/>
            <person name="Ma J."/>
        </authorList>
    </citation>
    <scope>NUCLEOTIDE SEQUENCE [LARGE SCALE GENOMIC DNA]</scope>
    <source>
        <strain evidence="3">CCUG 38813</strain>
    </source>
</reference>
<feature type="domain" description="MEDS" evidence="1">
    <location>
        <begin position="20"/>
        <end position="179"/>
    </location>
</feature>
<gene>
    <name evidence="2" type="ORF">ACFPOU_19870</name>
</gene>
<organism evidence="2 3">
    <name type="scientific">Massilia jejuensis</name>
    <dbReference type="NCBI Taxonomy" id="648894"/>
    <lineage>
        <taxon>Bacteria</taxon>
        <taxon>Pseudomonadati</taxon>
        <taxon>Pseudomonadota</taxon>
        <taxon>Betaproteobacteria</taxon>
        <taxon>Burkholderiales</taxon>
        <taxon>Oxalobacteraceae</taxon>
        <taxon>Telluria group</taxon>
        <taxon>Massilia</taxon>
    </lineage>
</organism>
<evidence type="ECO:0000313" key="3">
    <source>
        <dbReference type="Proteomes" id="UP001596031"/>
    </source>
</evidence>
<protein>
    <submittedName>
        <fullName evidence="2">MEDS domain-containing protein</fullName>
    </submittedName>
</protein>
<evidence type="ECO:0000259" key="1">
    <source>
        <dbReference type="Pfam" id="PF14417"/>
    </source>
</evidence>
<name>A0ABW0PLZ3_9BURK</name>